<evidence type="ECO:0000313" key="12">
    <source>
        <dbReference type="EMBL" id="KAF8722131.1"/>
    </source>
</evidence>
<dbReference type="GO" id="GO:0003677">
    <property type="term" value="F:DNA binding"/>
    <property type="evidence" value="ECO:0007669"/>
    <property type="project" value="UniProtKB-UniRule"/>
</dbReference>
<dbReference type="PROSITE" id="PS01361">
    <property type="entry name" value="ZF_DOF_1"/>
    <property type="match status" value="1"/>
</dbReference>
<evidence type="ECO:0000256" key="6">
    <source>
        <dbReference type="ARBA" id="ARBA00023163"/>
    </source>
</evidence>
<gene>
    <name evidence="12" type="ORF">HU200_022772</name>
</gene>
<name>A0A835CCS4_9POAL</name>
<dbReference type="OrthoDB" id="1927254at2759"/>
<evidence type="ECO:0000256" key="7">
    <source>
        <dbReference type="ARBA" id="ARBA00023242"/>
    </source>
</evidence>
<protein>
    <recommendedName>
        <fullName evidence="9">Dof zinc finger protein</fullName>
    </recommendedName>
</protein>
<keyword evidence="6 9" id="KW-0804">Transcription</keyword>
<accession>A0A835CCS4</accession>
<feature type="domain" description="Dof-type" evidence="11">
    <location>
        <begin position="94"/>
        <end position="148"/>
    </location>
</feature>
<evidence type="ECO:0000256" key="8">
    <source>
        <dbReference type="PROSITE-ProRule" id="PRU00071"/>
    </source>
</evidence>
<dbReference type="Pfam" id="PF02701">
    <property type="entry name" value="Zn_ribbon_Dof"/>
    <property type="match status" value="1"/>
</dbReference>
<dbReference type="Proteomes" id="UP000636709">
    <property type="component" value="Unassembled WGS sequence"/>
</dbReference>
<keyword evidence="2 8" id="KW-0863">Zinc-finger</keyword>
<evidence type="ECO:0000256" key="9">
    <source>
        <dbReference type="RuleBase" id="RU369094"/>
    </source>
</evidence>
<proteinExistence type="predicted"/>
<keyword evidence="4 9" id="KW-0805">Transcription regulation</keyword>
<keyword evidence="3 9" id="KW-0862">Zinc</keyword>
<dbReference type="AlphaFoldDB" id="A0A835CCS4"/>
<evidence type="ECO:0000256" key="5">
    <source>
        <dbReference type="ARBA" id="ARBA00023125"/>
    </source>
</evidence>
<reference evidence="12" key="1">
    <citation type="submission" date="2020-07" db="EMBL/GenBank/DDBJ databases">
        <title>Genome sequence and genetic diversity analysis of an under-domesticated orphan crop, white fonio (Digitaria exilis).</title>
        <authorList>
            <person name="Bennetzen J.L."/>
            <person name="Chen S."/>
            <person name="Ma X."/>
            <person name="Wang X."/>
            <person name="Yssel A.E.J."/>
            <person name="Chaluvadi S.R."/>
            <person name="Johnson M."/>
            <person name="Gangashetty P."/>
            <person name="Hamidou F."/>
            <person name="Sanogo M.D."/>
            <person name="Zwaenepoel A."/>
            <person name="Wallace J."/>
            <person name="Van De Peer Y."/>
            <person name="Van Deynze A."/>
        </authorList>
    </citation>
    <scope>NUCLEOTIDE SEQUENCE</scope>
    <source>
        <tissue evidence="12">Leaves</tissue>
    </source>
</reference>
<evidence type="ECO:0000313" key="13">
    <source>
        <dbReference type="Proteomes" id="UP000636709"/>
    </source>
</evidence>
<dbReference type="PANTHER" id="PTHR31992">
    <property type="entry name" value="DOF ZINC FINGER PROTEIN DOF1.4-RELATED"/>
    <property type="match status" value="1"/>
</dbReference>
<evidence type="ECO:0000256" key="1">
    <source>
        <dbReference type="ARBA" id="ARBA00022723"/>
    </source>
</evidence>
<dbReference type="GO" id="GO:0003700">
    <property type="term" value="F:DNA-binding transcription factor activity"/>
    <property type="evidence" value="ECO:0007669"/>
    <property type="project" value="UniProtKB-UniRule"/>
</dbReference>
<sequence length="314" mass="32216">MAGQVMEAHHHQPRLQQPPSAMPPFAHLHPGCKNDVHHHQYPITSTMPMTTAMATSGPNAATTAADMAAYLQQLQDTAVAAGEANKTGGAARGEQCPRCASHDTKFCYYNNYNTSQPRHFCRACRRYWTLGGSLRNVPIGGSTRKRPRLAHHHHNLHSPARRAPLFVGLGLGGNTTPNPMPPLPPPSSSATASQGGLLGTLFALGSPLLEGPAAPMLEGRGAGFDLGLGLPAAAGPVGGGGGTMQMQGLGLRGGGGHGGASSSGMFWPAGLLDNDSIDAWKALPGGGAGAAMWPEFSAAAAQTGGLLHGGAQLM</sequence>
<evidence type="ECO:0000256" key="2">
    <source>
        <dbReference type="ARBA" id="ARBA00022771"/>
    </source>
</evidence>
<evidence type="ECO:0000256" key="10">
    <source>
        <dbReference type="SAM" id="MobiDB-lite"/>
    </source>
</evidence>
<keyword evidence="13" id="KW-1185">Reference proteome</keyword>
<evidence type="ECO:0000256" key="4">
    <source>
        <dbReference type="ARBA" id="ARBA00023015"/>
    </source>
</evidence>
<dbReference type="GO" id="GO:0005634">
    <property type="term" value="C:nucleus"/>
    <property type="evidence" value="ECO:0007669"/>
    <property type="project" value="UniProtKB-SubCell"/>
</dbReference>
<dbReference type="InterPro" id="IPR045174">
    <property type="entry name" value="Dof"/>
</dbReference>
<comment type="caution">
    <text evidence="12">The sequence shown here is derived from an EMBL/GenBank/DDBJ whole genome shotgun (WGS) entry which is preliminary data.</text>
</comment>
<keyword evidence="7 8" id="KW-0539">Nucleus</keyword>
<dbReference type="PROSITE" id="PS50884">
    <property type="entry name" value="ZF_DOF_2"/>
    <property type="match status" value="1"/>
</dbReference>
<feature type="compositionally biased region" description="Pro residues" evidence="10">
    <location>
        <begin position="178"/>
        <end position="187"/>
    </location>
</feature>
<organism evidence="12 13">
    <name type="scientific">Digitaria exilis</name>
    <dbReference type="NCBI Taxonomy" id="1010633"/>
    <lineage>
        <taxon>Eukaryota</taxon>
        <taxon>Viridiplantae</taxon>
        <taxon>Streptophyta</taxon>
        <taxon>Embryophyta</taxon>
        <taxon>Tracheophyta</taxon>
        <taxon>Spermatophyta</taxon>
        <taxon>Magnoliopsida</taxon>
        <taxon>Liliopsida</taxon>
        <taxon>Poales</taxon>
        <taxon>Poaceae</taxon>
        <taxon>PACMAD clade</taxon>
        <taxon>Panicoideae</taxon>
        <taxon>Panicodae</taxon>
        <taxon>Paniceae</taxon>
        <taxon>Anthephorinae</taxon>
        <taxon>Digitaria</taxon>
    </lineage>
</organism>
<dbReference type="EMBL" id="JACEFO010001677">
    <property type="protein sequence ID" value="KAF8722131.1"/>
    <property type="molecule type" value="Genomic_DNA"/>
</dbReference>
<feature type="region of interest" description="Disordered" evidence="10">
    <location>
        <begin position="173"/>
        <end position="192"/>
    </location>
</feature>
<keyword evidence="1 9" id="KW-0479">Metal-binding</keyword>
<evidence type="ECO:0000256" key="3">
    <source>
        <dbReference type="ARBA" id="ARBA00022833"/>
    </source>
</evidence>
<keyword evidence="5 8" id="KW-0238">DNA-binding</keyword>
<dbReference type="PANTHER" id="PTHR31992:SF356">
    <property type="entry name" value="DOF ZINC FINGER PROTEIN"/>
    <property type="match status" value="1"/>
</dbReference>
<comment type="function">
    <text evidence="9">Transcription factor that binds specifically to a 5'-AA[AG]G-3' consensus core sequence.</text>
</comment>
<evidence type="ECO:0000259" key="11">
    <source>
        <dbReference type="PROSITE" id="PS50884"/>
    </source>
</evidence>
<comment type="subcellular location">
    <subcellularLocation>
        <location evidence="8 9">Nucleus</location>
    </subcellularLocation>
</comment>
<dbReference type="GO" id="GO:0008270">
    <property type="term" value="F:zinc ion binding"/>
    <property type="evidence" value="ECO:0007669"/>
    <property type="project" value="UniProtKB-KW"/>
</dbReference>
<dbReference type="InterPro" id="IPR003851">
    <property type="entry name" value="Znf_Dof"/>
</dbReference>